<dbReference type="Proteomes" id="UP000243650">
    <property type="component" value="Unassembled WGS sequence"/>
</dbReference>
<dbReference type="NCBIfam" id="NF002999">
    <property type="entry name" value="PRK03767.1"/>
    <property type="match status" value="1"/>
</dbReference>
<dbReference type="PROSITE" id="PS50902">
    <property type="entry name" value="FLAVODOXIN_LIKE"/>
    <property type="match status" value="1"/>
</dbReference>
<organism evidence="4 5">
    <name type="scientific">Alkalicoccus urumqiensis</name>
    <name type="common">Bacillus urumqiensis</name>
    <dbReference type="NCBI Taxonomy" id="1548213"/>
    <lineage>
        <taxon>Bacteria</taxon>
        <taxon>Bacillati</taxon>
        <taxon>Bacillota</taxon>
        <taxon>Bacilli</taxon>
        <taxon>Bacillales</taxon>
        <taxon>Bacillaceae</taxon>
        <taxon>Alkalicoccus</taxon>
    </lineage>
</organism>
<dbReference type="PANTHER" id="PTHR30546:SF23">
    <property type="entry name" value="FLAVOPROTEIN-LIKE PROTEIN YCP4-RELATED"/>
    <property type="match status" value="1"/>
</dbReference>
<feature type="region of interest" description="Disordered" evidence="2">
    <location>
        <begin position="43"/>
        <end position="83"/>
    </location>
</feature>
<dbReference type="SUPFAM" id="SSF52218">
    <property type="entry name" value="Flavoproteins"/>
    <property type="match status" value="1"/>
</dbReference>
<dbReference type="OrthoDB" id="9801479at2"/>
<dbReference type="AlphaFoldDB" id="A0A2P6MJJ2"/>
<accession>A0A2P6MJJ2</accession>
<dbReference type="FunFam" id="3.40.50.360:FF:000001">
    <property type="entry name" value="NAD(P)H dehydrogenase (Quinone) FQR1-like"/>
    <property type="match status" value="1"/>
</dbReference>
<feature type="compositionally biased region" description="Basic and acidic residues" evidence="2">
    <location>
        <begin position="62"/>
        <end position="74"/>
    </location>
</feature>
<name>A0A2P6MJJ2_ALKUR</name>
<dbReference type="PANTHER" id="PTHR30546">
    <property type="entry name" value="FLAVODOXIN-RELATED PROTEIN WRBA-RELATED"/>
    <property type="match status" value="1"/>
</dbReference>
<comment type="similarity">
    <text evidence="1">Belongs to the WrbA family.</text>
</comment>
<keyword evidence="5" id="KW-1185">Reference proteome</keyword>
<dbReference type="Gene3D" id="3.40.50.360">
    <property type="match status" value="1"/>
</dbReference>
<comment type="caution">
    <text evidence="4">The sequence shown here is derived from an EMBL/GenBank/DDBJ whole genome shotgun (WGS) entry which is preliminary data.</text>
</comment>
<evidence type="ECO:0000256" key="1">
    <source>
        <dbReference type="ARBA" id="ARBA00006961"/>
    </source>
</evidence>
<dbReference type="GO" id="GO:0003955">
    <property type="term" value="F:NAD(P)H dehydrogenase (quinone) activity"/>
    <property type="evidence" value="ECO:0007669"/>
    <property type="project" value="UniProtKB-ARBA"/>
</dbReference>
<evidence type="ECO:0000313" key="4">
    <source>
        <dbReference type="EMBL" id="PRO66435.1"/>
    </source>
</evidence>
<dbReference type="InterPro" id="IPR029039">
    <property type="entry name" value="Flavoprotein-like_sf"/>
</dbReference>
<evidence type="ECO:0000259" key="3">
    <source>
        <dbReference type="PROSITE" id="PS50902"/>
    </source>
</evidence>
<dbReference type="InterPro" id="IPR008254">
    <property type="entry name" value="Flavodoxin/NO_synth"/>
</dbReference>
<dbReference type="GO" id="GO:0010181">
    <property type="term" value="F:FMN binding"/>
    <property type="evidence" value="ECO:0007669"/>
    <property type="project" value="InterPro"/>
</dbReference>
<sequence>MAEILVLYYSAYGHCQAMAEAAAAAVEGSARLRRIPEWNEEVPAAASDPVSSSAGVASSFGSRRERYETQREHQTGTPEAELEDLRRADGLVLAFPTYYGMMPSQVKFFLEKAGSLCADGSMEGKPAGVITSAGSIHTGHESTLLTTMVPLLHFGFVLVGLPYTQNPEYLTADAVGGTPYGASTLAGPDSSRTPDPRELLFAGRLAENVHRIARGLELVRAEAE</sequence>
<dbReference type="EMBL" id="PVNS01000003">
    <property type="protein sequence ID" value="PRO66435.1"/>
    <property type="molecule type" value="Genomic_DNA"/>
</dbReference>
<dbReference type="GO" id="GO:0016020">
    <property type="term" value="C:membrane"/>
    <property type="evidence" value="ECO:0007669"/>
    <property type="project" value="TreeGrafter"/>
</dbReference>
<feature type="compositionally biased region" description="Low complexity" evidence="2">
    <location>
        <begin position="43"/>
        <end position="61"/>
    </location>
</feature>
<gene>
    <name evidence="4" type="ORF">C6I21_03595</name>
</gene>
<dbReference type="RefSeq" id="WP_105958074.1">
    <property type="nucleotide sequence ID" value="NZ_PVNS01000003.1"/>
</dbReference>
<dbReference type="Pfam" id="PF03358">
    <property type="entry name" value="FMN_red"/>
    <property type="match status" value="1"/>
</dbReference>
<dbReference type="InterPro" id="IPR005025">
    <property type="entry name" value="FMN_Rdtase-like_dom"/>
</dbReference>
<evidence type="ECO:0000256" key="2">
    <source>
        <dbReference type="SAM" id="MobiDB-lite"/>
    </source>
</evidence>
<proteinExistence type="inferred from homology"/>
<protein>
    <submittedName>
        <fullName evidence="4">NAD(P)H:quinone oxidoreductase</fullName>
    </submittedName>
</protein>
<reference evidence="4 5" key="1">
    <citation type="submission" date="2018-03" db="EMBL/GenBank/DDBJ databases">
        <title>Bacillus urumqiensis sp. nov., a moderately haloalkaliphilic bacterium isolated from a salt lake.</title>
        <authorList>
            <person name="Zhao B."/>
            <person name="Liao Z."/>
        </authorList>
    </citation>
    <scope>NUCLEOTIDE SEQUENCE [LARGE SCALE GENOMIC DNA]</scope>
    <source>
        <strain evidence="4 5">BZ-SZ-XJ18</strain>
    </source>
</reference>
<evidence type="ECO:0000313" key="5">
    <source>
        <dbReference type="Proteomes" id="UP000243650"/>
    </source>
</evidence>
<feature type="domain" description="Flavodoxin-like" evidence="3">
    <location>
        <begin position="4"/>
        <end position="206"/>
    </location>
</feature>